<dbReference type="PANTHER" id="PTHR30273:SF2">
    <property type="entry name" value="PROTEIN FECR"/>
    <property type="match status" value="1"/>
</dbReference>
<comment type="caution">
    <text evidence="3">The sequence shown here is derived from an EMBL/GenBank/DDBJ whole genome shotgun (WGS) entry which is preliminary data.</text>
</comment>
<sequence length="339" mass="37529">MKPSAALADFDDLDDQALHWFVRQLAGLNPAEAAQLQAWLAAAPAHGESLNRWTQQWNELDALPAAGVHRLRRQLKAELAQVRPSRPWNRNWRLGMACLVALLLGMGGIMDSSWDDQQQALHSQSFATARGQQLSLTLPDGSRLLLDSATRGEAILYRKRREVHLPEGQAMFEVQKDPERPFDVMAGPLRVTVLGTRFAVRYTPASLQDGRVHIAVEEGRVRVADAKHAETAVELLAGQQVDSDRQGRLGAVSAIPPAGVASWREGRVSFEDATLAQVLAEFERYGETGLVLNDGRIAALRLTGTFDPRRLENFRRVLPQILPVRLQARGERTEILAAP</sequence>
<evidence type="ECO:0000313" key="4">
    <source>
        <dbReference type="Proteomes" id="UP000562027"/>
    </source>
</evidence>
<gene>
    <name evidence="3" type="ORF">HNP55_002110</name>
</gene>
<dbReference type="Gene3D" id="2.60.120.1440">
    <property type="match status" value="1"/>
</dbReference>
<keyword evidence="3" id="KW-0812">Transmembrane</keyword>
<name>A0A840LE45_9BURK</name>
<dbReference type="Proteomes" id="UP000562027">
    <property type="component" value="Unassembled WGS sequence"/>
</dbReference>
<dbReference type="Gene3D" id="3.55.50.30">
    <property type="match status" value="1"/>
</dbReference>
<reference evidence="3 4" key="1">
    <citation type="submission" date="2020-08" db="EMBL/GenBank/DDBJ databases">
        <title>Functional genomics of gut bacteria from endangered species of beetles.</title>
        <authorList>
            <person name="Carlos-Shanley C."/>
        </authorList>
    </citation>
    <scope>NUCLEOTIDE SEQUENCE [LARGE SCALE GENOMIC DNA]</scope>
    <source>
        <strain evidence="3 4">S00239</strain>
    </source>
</reference>
<dbReference type="Pfam" id="PF16220">
    <property type="entry name" value="DUF4880"/>
    <property type="match status" value="1"/>
</dbReference>
<accession>A0A840LE45</accession>
<feature type="domain" description="FecR protein" evidence="1">
    <location>
        <begin position="127"/>
        <end position="222"/>
    </location>
</feature>
<dbReference type="InterPro" id="IPR006860">
    <property type="entry name" value="FecR"/>
</dbReference>
<dbReference type="PIRSF" id="PIRSF018266">
    <property type="entry name" value="FecR"/>
    <property type="match status" value="1"/>
</dbReference>
<dbReference type="Pfam" id="PF04773">
    <property type="entry name" value="FecR"/>
    <property type="match status" value="1"/>
</dbReference>
<keyword evidence="4" id="KW-1185">Reference proteome</keyword>
<feature type="domain" description="FecR N-terminal" evidence="2">
    <location>
        <begin position="15"/>
        <end position="48"/>
    </location>
</feature>
<organism evidence="3 4">
    <name type="scientific">Roseateles oligotrophus</name>
    <dbReference type="NCBI Taxonomy" id="1769250"/>
    <lineage>
        <taxon>Bacteria</taxon>
        <taxon>Pseudomonadati</taxon>
        <taxon>Pseudomonadota</taxon>
        <taxon>Betaproteobacteria</taxon>
        <taxon>Burkholderiales</taxon>
        <taxon>Sphaerotilaceae</taxon>
        <taxon>Roseateles</taxon>
    </lineage>
</organism>
<protein>
    <submittedName>
        <fullName evidence="3">Transmembrane sensor</fullName>
    </submittedName>
</protein>
<dbReference type="RefSeq" id="WP_184299015.1">
    <property type="nucleotide sequence ID" value="NZ_JACHLP010000004.1"/>
</dbReference>
<dbReference type="PANTHER" id="PTHR30273">
    <property type="entry name" value="PERIPLASMIC SIGNAL SENSOR AND SIGMA FACTOR ACTIVATOR FECR-RELATED"/>
    <property type="match status" value="1"/>
</dbReference>
<evidence type="ECO:0000259" key="1">
    <source>
        <dbReference type="Pfam" id="PF04773"/>
    </source>
</evidence>
<dbReference type="GO" id="GO:0016989">
    <property type="term" value="F:sigma factor antagonist activity"/>
    <property type="evidence" value="ECO:0007669"/>
    <property type="project" value="TreeGrafter"/>
</dbReference>
<evidence type="ECO:0000313" key="3">
    <source>
        <dbReference type="EMBL" id="MBB4843587.1"/>
    </source>
</evidence>
<dbReference type="InterPro" id="IPR032623">
    <property type="entry name" value="FecR_N"/>
</dbReference>
<dbReference type="InterPro" id="IPR012373">
    <property type="entry name" value="Ferrdict_sens_TM"/>
</dbReference>
<proteinExistence type="predicted"/>
<keyword evidence="3" id="KW-0472">Membrane</keyword>
<dbReference type="EMBL" id="JACHLP010000004">
    <property type="protein sequence ID" value="MBB4843587.1"/>
    <property type="molecule type" value="Genomic_DNA"/>
</dbReference>
<dbReference type="AlphaFoldDB" id="A0A840LE45"/>
<evidence type="ECO:0000259" key="2">
    <source>
        <dbReference type="Pfam" id="PF16220"/>
    </source>
</evidence>